<keyword evidence="1" id="KW-0472">Membrane</keyword>
<dbReference type="PANTHER" id="PTHR34126:SF1">
    <property type="entry name" value="PEROXISOME BIOGENESIS PROTEIN 22"/>
    <property type="match status" value="1"/>
</dbReference>
<gene>
    <name evidence="2" type="ORF">ETH_00040495</name>
</gene>
<dbReference type="GO" id="GO:0007031">
    <property type="term" value="P:peroxisome organization"/>
    <property type="evidence" value="ECO:0007669"/>
    <property type="project" value="InterPro"/>
</dbReference>
<organism evidence="2 3">
    <name type="scientific">Eimeria tenella</name>
    <name type="common">Coccidian parasite</name>
    <dbReference type="NCBI Taxonomy" id="5802"/>
    <lineage>
        <taxon>Eukaryota</taxon>
        <taxon>Sar</taxon>
        <taxon>Alveolata</taxon>
        <taxon>Apicomplexa</taxon>
        <taxon>Conoidasida</taxon>
        <taxon>Coccidia</taxon>
        <taxon>Eucoccidiorida</taxon>
        <taxon>Eimeriorina</taxon>
        <taxon>Eimeriidae</taxon>
        <taxon>Eimeria</taxon>
    </lineage>
</organism>
<dbReference type="PANTHER" id="PTHR34126">
    <property type="entry name" value="PEROXISOME BIOGENESIS PROTEIN 22"/>
    <property type="match status" value="1"/>
</dbReference>
<evidence type="ECO:0000256" key="1">
    <source>
        <dbReference type="SAM" id="Phobius"/>
    </source>
</evidence>
<name>U6L7A2_EIMTE</name>
<keyword evidence="1" id="KW-0812">Transmembrane</keyword>
<evidence type="ECO:0000313" key="3">
    <source>
        <dbReference type="Proteomes" id="UP000030747"/>
    </source>
</evidence>
<reference evidence="2" key="1">
    <citation type="submission" date="2013-10" db="EMBL/GenBank/DDBJ databases">
        <title>Genomic analysis of the causative agents of coccidiosis in chickens.</title>
        <authorList>
            <person name="Reid A.J."/>
            <person name="Blake D."/>
            <person name="Billington K."/>
            <person name="Browne H."/>
            <person name="Dunn M."/>
            <person name="Hung S."/>
            <person name="Kawahara F."/>
            <person name="Miranda-Saavedra D."/>
            <person name="Mourier T."/>
            <person name="Nagra H."/>
            <person name="Otto T.D."/>
            <person name="Rawlings N."/>
            <person name="Sanchez A."/>
            <person name="Sanders M."/>
            <person name="Subramaniam C."/>
            <person name="Tay Y."/>
            <person name="Dear P."/>
            <person name="Doerig C."/>
            <person name="Gruber A."/>
            <person name="Parkinson J."/>
            <person name="Shirley M."/>
            <person name="Wan K.L."/>
            <person name="Berriman M."/>
            <person name="Tomley F."/>
            <person name="Pain A."/>
        </authorList>
    </citation>
    <scope>NUCLEOTIDE SEQUENCE [LARGE SCALE GENOMIC DNA]</scope>
    <source>
        <strain evidence="2">Houghton</strain>
    </source>
</reference>
<sequence length="134" mass="15191">MFEGGFWGLAIFLLTLLWCFVHYYYLPIPERRPQTPPKKQKNIVSLNLKGTLLNPSDLKVRASEVEAFLKLCETFAVYTVTQVADDAEEGAIREALNECGALDRGLKEHRIMFCDTSPGAVAMVRQLQPHLHIE</sequence>
<evidence type="ECO:0000313" key="2">
    <source>
        <dbReference type="EMBL" id="CDJ44429.1"/>
    </source>
</evidence>
<feature type="transmembrane region" description="Helical" evidence="1">
    <location>
        <begin position="6"/>
        <end position="26"/>
    </location>
</feature>
<dbReference type="AlphaFoldDB" id="U6L7A2"/>
<dbReference type="InterPro" id="IPR037485">
    <property type="entry name" value="PEX22"/>
</dbReference>
<proteinExistence type="predicted"/>
<dbReference type="OrthoDB" id="77656at2759"/>
<dbReference type="Pfam" id="PF22978">
    <property type="entry name" value="HAD_Pex22"/>
    <property type="match status" value="1"/>
</dbReference>
<reference evidence="2" key="2">
    <citation type="submission" date="2013-10" db="EMBL/GenBank/DDBJ databases">
        <authorList>
            <person name="Aslett M."/>
        </authorList>
    </citation>
    <scope>NUCLEOTIDE SEQUENCE [LARGE SCALE GENOMIC DNA]</scope>
    <source>
        <strain evidence="2">Houghton</strain>
    </source>
</reference>
<dbReference type="VEuPathDB" id="ToxoDB:ETH_00040495"/>
<dbReference type="EMBL" id="HG677070">
    <property type="protein sequence ID" value="CDJ44429.1"/>
    <property type="molecule type" value="Genomic_DNA"/>
</dbReference>
<protein>
    <submittedName>
        <fullName evidence="2">Conserved Plasmodium protein, related</fullName>
    </submittedName>
</protein>
<keyword evidence="1" id="KW-1133">Transmembrane helix</keyword>
<feature type="non-terminal residue" evidence="2">
    <location>
        <position position="134"/>
    </location>
</feature>
<accession>U6L7A2</accession>
<dbReference type="GeneID" id="25257139"/>
<dbReference type="RefSeq" id="XP_013235178.1">
    <property type="nucleotide sequence ID" value="XM_013379724.1"/>
</dbReference>
<dbReference type="Proteomes" id="UP000030747">
    <property type="component" value="Unassembled WGS sequence"/>
</dbReference>
<keyword evidence="3" id="KW-1185">Reference proteome</keyword>
<dbReference type="VEuPathDB" id="ToxoDB:ETH2_1001600"/>